<dbReference type="InterPro" id="IPR016035">
    <property type="entry name" value="Acyl_Trfase/lysoPLipase"/>
</dbReference>
<dbReference type="SMART" id="SM00823">
    <property type="entry name" value="PKS_PP"/>
    <property type="match status" value="1"/>
</dbReference>
<feature type="domain" description="PKS/mFAS DH" evidence="9">
    <location>
        <begin position="850"/>
        <end position="1125"/>
    </location>
</feature>
<dbReference type="Gene3D" id="3.90.180.10">
    <property type="entry name" value="Medium-chain alcohol dehydrogenases, catalytic domain"/>
    <property type="match status" value="1"/>
</dbReference>
<feature type="domain" description="Ketosynthase family 3 (KS3)" evidence="8">
    <location>
        <begin position="1"/>
        <end position="339"/>
    </location>
</feature>
<dbReference type="Pfam" id="PF00109">
    <property type="entry name" value="ketoacyl-synt"/>
    <property type="match status" value="1"/>
</dbReference>
<dbReference type="InterPro" id="IPR016039">
    <property type="entry name" value="Thiolase-like"/>
</dbReference>
<keyword evidence="4" id="KW-0511">Multifunctional enzyme</keyword>
<feature type="domain" description="Carrier" evidence="7">
    <location>
        <begin position="2027"/>
        <end position="2103"/>
    </location>
</feature>
<name>A0A370HK32_9NOCA</name>
<dbReference type="InterPro" id="IPR042104">
    <property type="entry name" value="PKS_dehydratase_sf"/>
</dbReference>
<evidence type="ECO:0000259" key="8">
    <source>
        <dbReference type="PROSITE" id="PS52004"/>
    </source>
</evidence>
<dbReference type="Gene3D" id="3.40.47.10">
    <property type="match status" value="1"/>
</dbReference>
<dbReference type="PROSITE" id="PS52019">
    <property type="entry name" value="PKS_MFAS_DH"/>
    <property type="match status" value="1"/>
</dbReference>
<evidence type="ECO:0000259" key="9">
    <source>
        <dbReference type="PROSITE" id="PS52019"/>
    </source>
</evidence>
<dbReference type="Pfam" id="PF08240">
    <property type="entry name" value="ADH_N"/>
    <property type="match status" value="1"/>
</dbReference>
<dbReference type="InterPro" id="IPR001227">
    <property type="entry name" value="Ac_transferase_dom_sf"/>
</dbReference>
<dbReference type="GO" id="GO:0031177">
    <property type="term" value="F:phosphopantetheine binding"/>
    <property type="evidence" value="ECO:0007669"/>
    <property type="project" value="InterPro"/>
</dbReference>
<dbReference type="SMART" id="SM00825">
    <property type="entry name" value="PKS_KS"/>
    <property type="match status" value="1"/>
</dbReference>
<dbReference type="InterPro" id="IPR016036">
    <property type="entry name" value="Malonyl_transacylase_ACP-bd"/>
</dbReference>
<dbReference type="PROSITE" id="PS50075">
    <property type="entry name" value="CARRIER"/>
    <property type="match status" value="1"/>
</dbReference>
<feature type="compositionally biased region" description="Low complexity" evidence="6">
    <location>
        <begin position="821"/>
        <end position="833"/>
    </location>
</feature>
<dbReference type="GO" id="GO:0005737">
    <property type="term" value="C:cytoplasm"/>
    <property type="evidence" value="ECO:0007669"/>
    <property type="project" value="TreeGrafter"/>
</dbReference>
<feature type="region of interest" description="Disordered" evidence="6">
    <location>
        <begin position="1330"/>
        <end position="1351"/>
    </location>
</feature>
<dbReference type="SUPFAM" id="SSF51735">
    <property type="entry name" value="NAD(P)-binding Rossmann-fold domains"/>
    <property type="match status" value="3"/>
</dbReference>
<dbReference type="InterPro" id="IPR014043">
    <property type="entry name" value="Acyl_transferase_dom"/>
</dbReference>
<dbReference type="InterPro" id="IPR049552">
    <property type="entry name" value="PKS_DH_N"/>
</dbReference>
<sequence length="2103" mass="224242">MDPQVRVLLETAYEAFEDAGIAPGRASDTVGVYVGTSYGDYWLRQVWDLDDLDFYTEIGTSRGALSGRVSYSLDLTGPTLTVDSACSSSLVTVRMACQALLAGDCDVALAGGSNLALTPYNWVTFNQAGAHSPDGLCKFGDAKADGYVRCEAAGWVVLEPLARALANGDRIRAVILGGASTSNGFSGEGMAAPSVTGQVKTLRRAYAEAGIDPATVDFVEAHGTGTTAGDRVELTALATVVGMRAATQPPCRVGTVKANIGHAEGAAGIIGFIKAILALEHRALPACLHLTELNPAIDWDTTRLELPRTSVALASHGRLIAGVSSMGASGSNAHVVLSSPPARKSPQPLSTPRAEVLVLSARNRIALHQLRTEYESLLRTDESEARLAQICAGVARGRRHLEHRLAVVADSAPQVADALSVSEGDSSATAPCFERTVTSRPRVVFVFPGQGSQWAHMGQELLSESEEFREALTACDAVVREHTGWSVLEAIRGTAHDWVQDTHLVQPALWAIGVSLARTWQLWGITPDAVIGQSQGEVAAAHIAGALSLEESGRLSCLRARLATNLCPPGAMARVEAGVDRTRELLARWGINAEIAVVNSPTSTVLSATPAAVDEFAECCAGIGLDCMKIPVDYAAHSAMVDPVREPLLREIETLTPGRVNIAMMSTVDAAILDGTDLGPEYWWRNLREPVQLEPAIRSLLAAGPTIFLHMSPHPILATAIEETAAVAEVSATALASLRRGQPDRAIMLTTLAELYVSGCEIDWATVYGDTDRAFDLPHYPWQHVSVWHQAPSCPWPPLGGGAPATSEDLNFSSHQQLSSAPPATATTGTEIPAPVPTQRTDAEDDPSPHPLLGVAHTESDGGIEWLNPLTAARHGYLRDHRISDHSVMPGAAYLELALAAARHGRAGYPLEVCEVEFVALLPLDEFDTGGILLRTRTDATRERLTIDSRDGVEWITHARAAIRDPADPTPEAESLAAAERRCVSHRSVEEFYRAHAEHGNNWSGAFRGIVELWTGPDAALARIEHQPDGRHLFHPAVLDTCLQTALAIGPVTDNGDSRGLVLSGVDRVRLNRPVGPGSLWCYARWDSARSDAVHADISVFDDTGALVAVLAGVRGRRLHAAAHAAASSDTWFYQLRWRPVPAEQPSSTEPGWLVVGRGAEATGLARQLRATGSDVAQISSYSESAEVAAAVRQLAHGGQLAGVVDFSAVTTRTTNEAGADEIHSVGTELCDGIRCRAAALRDIAGHPAPRLIAVTRGAQGAQVTAPWQSVVWGFLPVCGHEHGLRSYLVDLDPDDIDRDAESEFLAALVLSPMNENRLARRENQWHAPRLEEAEHQPGESGTGPIYPDRNRRLWSDGGADRLELIDCPRPAPSEGEVEIAVSHTGVNFHDLLIVVDGVREDDPFGGECAGTVSRIGAGVRTVAVGDRVLAYAPGAHREHVLVDERTVVLQPSALTAGEAAGVAVTYTTAYYALVERGGLRAGERVLIHSATGGFGLAALHLARRLGAVVYATAGTEAKRDLLIRLGAAKVADSRSTEFARQFRESADPLRGGVDLILNTLIGDGITANLAVLNPYGRYLDLTLTADSSAHLPLAALGHNRTYAHTRLHDLYSDDPAHLGRLLHAVTGMITRGELPAPLHRVLPVEQAHSAFATMLRSEHIGKLVLKFPGSATTAPRRQPTSTVALRPDAIYLLTGGLGGIGGVCARWLLDRGCRSLVLTGRTPLDPDATDDPRAELLARLRSGGATVEYAAVDVADETAMTELVLRLRRSAPIAGVIHAAGVLTPTSSLDATTEEIGHTLRPKVAGGWVLHRLFTDTPPDFFVLFSSASVILAGTDAAHQLSAYTAGNEFLDALAAHRRGSNLPATVVDWGYWREVGMAARLSVAADHDVRPTGMAAIHPDAAYPLFDAMLTGGDRMICLPTDWTAFQAAYPGDATAPILRDVSTRTTDSTSDSHSTTTGGASAFPTGTSLPTEPTPTACPEEPLADETELSNGNRSINWSVDPRRPDATPVPPRRAESPHNGAESTENELEEYLAEQVARVLGSPVAQLDREMPLHRLGMDSLMAADIRNRLRRDRGHDLTVAQVLDAESVRKLARTLALS</sequence>
<dbReference type="InterPro" id="IPR057326">
    <property type="entry name" value="KR_dom"/>
</dbReference>
<dbReference type="Pfam" id="PF14765">
    <property type="entry name" value="PS-DH"/>
    <property type="match status" value="1"/>
</dbReference>
<evidence type="ECO:0000256" key="5">
    <source>
        <dbReference type="PROSITE-ProRule" id="PRU01363"/>
    </source>
</evidence>
<dbReference type="GO" id="GO:0004312">
    <property type="term" value="F:fatty acid synthase activity"/>
    <property type="evidence" value="ECO:0007669"/>
    <property type="project" value="TreeGrafter"/>
</dbReference>
<keyword evidence="2" id="KW-0597">Phosphoprotein</keyword>
<dbReference type="Gene3D" id="3.40.366.10">
    <property type="entry name" value="Malonyl-Coenzyme A Acyl Carrier Protein, domain 2"/>
    <property type="match status" value="1"/>
</dbReference>
<dbReference type="InterPro" id="IPR006162">
    <property type="entry name" value="Ppantetheine_attach_site"/>
</dbReference>
<keyword evidence="3 10" id="KW-0808">Transferase</keyword>
<dbReference type="Gene3D" id="3.10.129.110">
    <property type="entry name" value="Polyketide synthase dehydratase"/>
    <property type="match status" value="1"/>
</dbReference>
<dbReference type="InterPro" id="IPR009081">
    <property type="entry name" value="PP-bd_ACP"/>
</dbReference>
<gene>
    <name evidence="10" type="ORF">DFR76_1232</name>
</gene>
<dbReference type="Pfam" id="PF13602">
    <property type="entry name" value="ADH_zinc_N_2"/>
    <property type="match status" value="1"/>
</dbReference>
<feature type="active site" description="Proton donor; for dehydratase activity" evidence="5">
    <location>
        <position position="1040"/>
    </location>
</feature>
<dbReference type="SUPFAM" id="SSF53901">
    <property type="entry name" value="Thiolase-like"/>
    <property type="match status" value="1"/>
</dbReference>
<dbReference type="InterPro" id="IPR020841">
    <property type="entry name" value="PKS_Beta-ketoAc_synthase_dom"/>
</dbReference>
<evidence type="ECO:0000256" key="1">
    <source>
        <dbReference type="ARBA" id="ARBA00022450"/>
    </source>
</evidence>
<dbReference type="Pfam" id="PF00698">
    <property type="entry name" value="Acyl_transf_1"/>
    <property type="match status" value="1"/>
</dbReference>
<feature type="region of interest" description="C-terminal hotdog fold" evidence="5">
    <location>
        <begin position="984"/>
        <end position="1125"/>
    </location>
</feature>
<feature type="active site" description="Proton acceptor; for dehydratase activity" evidence="5">
    <location>
        <position position="881"/>
    </location>
</feature>
<evidence type="ECO:0000259" key="7">
    <source>
        <dbReference type="PROSITE" id="PS50075"/>
    </source>
</evidence>
<dbReference type="SMART" id="SM00827">
    <property type="entry name" value="PKS_AT"/>
    <property type="match status" value="1"/>
</dbReference>
<evidence type="ECO:0000256" key="2">
    <source>
        <dbReference type="ARBA" id="ARBA00022553"/>
    </source>
</evidence>
<feature type="compositionally biased region" description="Polar residues" evidence="6">
    <location>
        <begin position="1992"/>
        <end position="2001"/>
    </location>
</feature>
<dbReference type="SUPFAM" id="SSF50129">
    <property type="entry name" value="GroES-like"/>
    <property type="match status" value="1"/>
</dbReference>
<dbReference type="InterPro" id="IPR050091">
    <property type="entry name" value="PKS_NRPS_Biosynth_Enz"/>
</dbReference>
<evidence type="ECO:0000256" key="4">
    <source>
        <dbReference type="ARBA" id="ARBA00023268"/>
    </source>
</evidence>
<evidence type="ECO:0000256" key="3">
    <source>
        <dbReference type="ARBA" id="ARBA00022679"/>
    </source>
</evidence>
<dbReference type="SUPFAM" id="SSF55048">
    <property type="entry name" value="Probable ACP-binding domain of malonyl-CoA ACP transacylase"/>
    <property type="match status" value="1"/>
</dbReference>
<dbReference type="InterPro" id="IPR049900">
    <property type="entry name" value="PKS_mFAS_DH"/>
</dbReference>
<dbReference type="PROSITE" id="PS00606">
    <property type="entry name" value="KS3_1"/>
    <property type="match status" value="1"/>
</dbReference>
<dbReference type="STRING" id="1210086.GCA_001613105_07936"/>
<keyword evidence="1" id="KW-0596">Phosphopantetheine</keyword>
<dbReference type="InterPro" id="IPR036291">
    <property type="entry name" value="NAD(P)-bd_dom_sf"/>
</dbReference>
<evidence type="ECO:0000313" key="11">
    <source>
        <dbReference type="Proteomes" id="UP000254869"/>
    </source>
</evidence>
<dbReference type="SMART" id="SM00829">
    <property type="entry name" value="PKS_ER"/>
    <property type="match status" value="1"/>
</dbReference>
<protein>
    <submittedName>
        <fullName evidence="10">Acyl transferase domain-containing protein</fullName>
    </submittedName>
</protein>
<dbReference type="InterPro" id="IPR018201">
    <property type="entry name" value="Ketoacyl_synth_AS"/>
</dbReference>
<dbReference type="Pfam" id="PF22621">
    <property type="entry name" value="CurL-like_PKS_C"/>
    <property type="match status" value="1"/>
</dbReference>
<dbReference type="InterPro" id="IPR020807">
    <property type="entry name" value="PKS_DH"/>
</dbReference>
<dbReference type="InterPro" id="IPR036736">
    <property type="entry name" value="ACP-like_sf"/>
</dbReference>
<evidence type="ECO:0000313" key="10">
    <source>
        <dbReference type="EMBL" id="RDI58963.1"/>
    </source>
</evidence>
<dbReference type="SMART" id="SM00822">
    <property type="entry name" value="PKS_KR"/>
    <property type="match status" value="1"/>
</dbReference>
<dbReference type="PROSITE" id="PS52004">
    <property type="entry name" value="KS3_2"/>
    <property type="match status" value="1"/>
</dbReference>
<comment type="caution">
    <text evidence="10">The sequence shown here is derived from an EMBL/GenBank/DDBJ whole genome shotgun (WGS) entry which is preliminary data.</text>
</comment>
<dbReference type="GO" id="GO:0005886">
    <property type="term" value="C:plasma membrane"/>
    <property type="evidence" value="ECO:0007669"/>
    <property type="project" value="TreeGrafter"/>
</dbReference>
<dbReference type="InterPro" id="IPR011032">
    <property type="entry name" value="GroES-like_sf"/>
</dbReference>
<dbReference type="Pfam" id="PF21089">
    <property type="entry name" value="PKS_DH_N"/>
    <property type="match status" value="1"/>
</dbReference>
<dbReference type="CDD" id="cd00833">
    <property type="entry name" value="PKS"/>
    <property type="match status" value="1"/>
</dbReference>
<dbReference type="Pfam" id="PF08659">
    <property type="entry name" value="KR"/>
    <property type="match status" value="1"/>
</dbReference>
<dbReference type="GO" id="GO:0071770">
    <property type="term" value="P:DIM/DIP cell wall layer assembly"/>
    <property type="evidence" value="ECO:0007669"/>
    <property type="project" value="TreeGrafter"/>
</dbReference>
<organism evidence="10 11">
    <name type="scientific">Nocardia pseudobrasiliensis</name>
    <dbReference type="NCBI Taxonomy" id="45979"/>
    <lineage>
        <taxon>Bacteria</taxon>
        <taxon>Bacillati</taxon>
        <taxon>Actinomycetota</taxon>
        <taxon>Actinomycetes</taxon>
        <taxon>Mycobacteriales</taxon>
        <taxon>Nocardiaceae</taxon>
        <taxon>Nocardia</taxon>
    </lineage>
</organism>
<keyword evidence="11" id="KW-1185">Reference proteome</keyword>
<feature type="compositionally biased region" description="Polar residues" evidence="6">
    <location>
        <begin position="808"/>
        <end position="820"/>
    </location>
</feature>
<dbReference type="Gene3D" id="1.10.1200.10">
    <property type="entry name" value="ACP-like"/>
    <property type="match status" value="1"/>
</dbReference>
<feature type="region of interest" description="Disordered" evidence="6">
    <location>
        <begin position="1945"/>
        <end position="2032"/>
    </location>
</feature>
<dbReference type="InterPro" id="IPR013968">
    <property type="entry name" value="PKS_KR"/>
</dbReference>
<evidence type="ECO:0000256" key="6">
    <source>
        <dbReference type="SAM" id="MobiDB-lite"/>
    </source>
</evidence>
<dbReference type="Gene3D" id="3.40.50.720">
    <property type="entry name" value="NAD(P)-binding Rossmann-like Domain"/>
    <property type="match status" value="3"/>
</dbReference>
<proteinExistence type="predicted"/>
<dbReference type="SUPFAM" id="SSF47336">
    <property type="entry name" value="ACP-like"/>
    <property type="match status" value="1"/>
</dbReference>
<dbReference type="Gene3D" id="3.30.70.3290">
    <property type="match status" value="1"/>
</dbReference>
<dbReference type="GO" id="GO:0004315">
    <property type="term" value="F:3-oxoacyl-[acyl-carrier-protein] synthase activity"/>
    <property type="evidence" value="ECO:0007669"/>
    <property type="project" value="InterPro"/>
</dbReference>
<feature type="region of interest" description="Disordered" evidence="6">
    <location>
        <begin position="799"/>
        <end position="857"/>
    </location>
</feature>
<reference evidence="10 11" key="1">
    <citation type="submission" date="2018-07" db="EMBL/GenBank/DDBJ databases">
        <title>Genomic Encyclopedia of Type Strains, Phase IV (KMG-IV): sequencing the most valuable type-strain genomes for metagenomic binning, comparative biology and taxonomic classification.</title>
        <authorList>
            <person name="Goeker M."/>
        </authorList>
    </citation>
    <scope>NUCLEOTIDE SEQUENCE [LARGE SCALE GENOMIC DNA]</scope>
    <source>
        <strain evidence="10 11">DSM 44290</strain>
    </source>
</reference>
<dbReference type="PROSITE" id="PS00012">
    <property type="entry name" value="PHOSPHOPANTETHEINE"/>
    <property type="match status" value="1"/>
</dbReference>
<accession>A0A370HK32</accession>
<dbReference type="InterPro" id="IPR020806">
    <property type="entry name" value="PKS_PP-bd"/>
</dbReference>
<feature type="compositionally biased region" description="Low complexity" evidence="6">
    <location>
        <begin position="1946"/>
        <end position="1960"/>
    </location>
</feature>
<dbReference type="EMBL" id="QQBC01000023">
    <property type="protein sequence ID" value="RDI58963.1"/>
    <property type="molecule type" value="Genomic_DNA"/>
</dbReference>
<dbReference type="PANTHER" id="PTHR43775">
    <property type="entry name" value="FATTY ACID SYNTHASE"/>
    <property type="match status" value="1"/>
</dbReference>
<dbReference type="GO" id="GO:0016491">
    <property type="term" value="F:oxidoreductase activity"/>
    <property type="evidence" value="ECO:0007669"/>
    <property type="project" value="InterPro"/>
</dbReference>
<dbReference type="SUPFAM" id="SSF52151">
    <property type="entry name" value="FabD/lysophospholipase-like"/>
    <property type="match status" value="1"/>
</dbReference>
<dbReference type="InterPro" id="IPR020843">
    <property type="entry name" value="ER"/>
</dbReference>
<dbReference type="InterPro" id="IPR013154">
    <property type="entry name" value="ADH-like_N"/>
</dbReference>
<dbReference type="Pfam" id="PF02801">
    <property type="entry name" value="Ketoacyl-synt_C"/>
    <property type="match status" value="1"/>
</dbReference>
<dbReference type="InterPro" id="IPR049551">
    <property type="entry name" value="PKS_DH_C"/>
</dbReference>
<feature type="compositionally biased region" description="Low complexity" evidence="6">
    <location>
        <begin position="1973"/>
        <end position="1984"/>
    </location>
</feature>
<dbReference type="InterPro" id="IPR014031">
    <property type="entry name" value="Ketoacyl_synth_C"/>
</dbReference>
<dbReference type="GO" id="GO:0006633">
    <property type="term" value="P:fatty acid biosynthetic process"/>
    <property type="evidence" value="ECO:0007669"/>
    <property type="project" value="InterPro"/>
</dbReference>
<dbReference type="CDD" id="cd05195">
    <property type="entry name" value="enoyl_red"/>
    <property type="match status" value="1"/>
</dbReference>
<dbReference type="PANTHER" id="PTHR43775:SF37">
    <property type="entry name" value="SI:DKEY-61P9.11"/>
    <property type="match status" value="1"/>
</dbReference>
<dbReference type="Proteomes" id="UP000254869">
    <property type="component" value="Unassembled WGS sequence"/>
</dbReference>
<feature type="region of interest" description="N-terminal hotdog fold" evidence="5">
    <location>
        <begin position="850"/>
        <end position="970"/>
    </location>
</feature>
<dbReference type="Pfam" id="PF00550">
    <property type="entry name" value="PP-binding"/>
    <property type="match status" value="1"/>
</dbReference>
<dbReference type="SMART" id="SM00826">
    <property type="entry name" value="PKS_DH"/>
    <property type="match status" value="1"/>
</dbReference>
<dbReference type="InterPro" id="IPR014030">
    <property type="entry name" value="Ketoacyl_synth_N"/>
</dbReference>